<evidence type="ECO:0000313" key="18">
    <source>
        <dbReference type="RefSeq" id="XP_014671090.1"/>
    </source>
</evidence>
<reference evidence="18" key="1">
    <citation type="submission" date="2025-08" db="UniProtKB">
        <authorList>
            <consortium name="RefSeq"/>
        </authorList>
    </citation>
    <scope>IDENTIFICATION</scope>
</reference>
<keyword evidence="8" id="KW-0106">Calcium</keyword>
<feature type="region of interest" description="Disordered" evidence="14">
    <location>
        <begin position="736"/>
        <end position="813"/>
    </location>
</feature>
<dbReference type="InterPro" id="IPR002110">
    <property type="entry name" value="Ankyrin_rpt"/>
</dbReference>
<evidence type="ECO:0000256" key="2">
    <source>
        <dbReference type="ARBA" id="ARBA00022448"/>
    </source>
</evidence>
<evidence type="ECO:0000256" key="1">
    <source>
        <dbReference type="ARBA" id="ARBA00004651"/>
    </source>
</evidence>
<proteinExistence type="predicted"/>
<keyword evidence="9 15" id="KW-1133">Transmembrane helix</keyword>
<evidence type="ECO:0000256" key="4">
    <source>
        <dbReference type="ARBA" id="ARBA00022568"/>
    </source>
</evidence>
<evidence type="ECO:0000256" key="9">
    <source>
        <dbReference type="ARBA" id="ARBA00022989"/>
    </source>
</evidence>
<protein>
    <submittedName>
        <fullName evidence="18">Transient receptor potential cation channel subfamily V member 6-like</fullName>
    </submittedName>
</protein>
<feature type="transmembrane region" description="Helical" evidence="15">
    <location>
        <begin position="485"/>
        <end position="504"/>
    </location>
</feature>
<evidence type="ECO:0000256" key="14">
    <source>
        <dbReference type="SAM" id="MobiDB-lite"/>
    </source>
</evidence>
<dbReference type="PROSITE" id="PS50088">
    <property type="entry name" value="ANK_REPEAT"/>
    <property type="match status" value="1"/>
</dbReference>
<evidence type="ECO:0000256" key="5">
    <source>
        <dbReference type="ARBA" id="ARBA00022673"/>
    </source>
</evidence>
<dbReference type="Proteomes" id="UP000695022">
    <property type="component" value="Unplaced"/>
</dbReference>
<accession>A0ABM1EFW9</accession>
<evidence type="ECO:0000256" key="12">
    <source>
        <dbReference type="ARBA" id="ARBA00023303"/>
    </source>
</evidence>
<dbReference type="InterPro" id="IPR024862">
    <property type="entry name" value="TRPV"/>
</dbReference>
<keyword evidence="5" id="KW-0107">Calcium channel</keyword>
<dbReference type="Pfam" id="PF00520">
    <property type="entry name" value="Ion_trans"/>
    <property type="match status" value="1"/>
</dbReference>
<keyword evidence="7" id="KW-0677">Repeat</keyword>
<evidence type="ECO:0000256" key="15">
    <source>
        <dbReference type="SAM" id="Phobius"/>
    </source>
</evidence>
<keyword evidence="11 15" id="KW-0472">Membrane</keyword>
<sequence>MLSCDCVWRRLRERVTDAPTMISRVRIPNMRDFHIYRLIDHKGGGHLMDTYLKLGIEGAMSYLRPYLPVYVYETESSEATVTWASWRRWRMAREYAQSREESAEIDLNCEAELPPCAADSWQGNQRYMVFEEHGACWKLEHRGLYGETLLHLLLEGSTCIHLEIAEALLRLYPRLSVDIYEHPELYGQSALHLAVLNGHYALTKLLVNSGARVDQRASGRFFRPDDCKLPKRTTPTDYKGCAYFGEYPFRWRVFAACRGDTQCYDLLLEAGANPDLQDSLGNTVLHMLVIIKPGRHCKRAADSNIENDAGLTPLTLAAHMGRESLFNAMLELNCEELWRYNNISCSVYPLHAIDSISPDGGTNWNSAIMIIVKGETREHLEMLTGGIIQKLLEEKWVTFGRATYTKKLCLHILHLSLLSIAVYLRPHRGVDAAAVTYATTWVRYVAEAGAVLSATAFLFLQNIWEIKVQGFSRFLKNLHYAPSKACFTLSSIVLLLAVVARFMLSPYIEDALTAVAIPGCWLYLLFFARSMRLTGPFVTMIYLMLRGDLFRFSIIYLILNMAFSPAFYLLFQSANIICANDATMNVTEWDTLSKTGAMLFQMMLNSFKYEEFSCTHKPVLTKFVFVSYMILVSILLVNMLIAMMGNTYQSINSVSEKEWRRQWAAVLLLLERSCDKTTSLRHMHDYSIVFPAGPQHPGGASVDARGLMVIKTVAKTRAMQRRYAVGNWTRVVNMIISTPARTPRTRRSPSPPPPPHQRQVRSVPRGREERTTKRSTLRAPSVGRKMFSCQAASVSKGSIRGGDEGAGTWKRGPEERFLVQPAPVVHRMSFGRCHGPRDISPLRRSLPHILQFVSLPGDITSNEFLSEQEKSDDVAESNVNEKKDPSHFFITTLDENDGKATPATQTFEMKSSRASQGDAQKNDACQRKKKNCLQFSRLSRHLQRSSKITCISSFTGNDCQLVLSGTECDN</sequence>
<keyword evidence="10" id="KW-0406">Ion transport</keyword>
<evidence type="ECO:0000259" key="16">
    <source>
        <dbReference type="Pfam" id="PF00520"/>
    </source>
</evidence>
<keyword evidence="3" id="KW-1003">Cell membrane</keyword>
<evidence type="ECO:0000256" key="11">
    <source>
        <dbReference type="ARBA" id="ARBA00023136"/>
    </source>
</evidence>
<keyword evidence="17" id="KW-1185">Reference proteome</keyword>
<evidence type="ECO:0000256" key="6">
    <source>
        <dbReference type="ARBA" id="ARBA00022692"/>
    </source>
</evidence>
<evidence type="ECO:0000313" key="17">
    <source>
        <dbReference type="Proteomes" id="UP000695022"/>
    </source>
</evidence>
<gene>
    <name evidence="18" type="primary">LOC106811885</name>
</gene>
<evidence type="ECO:0000256" key="3">
    <source>
        <dbReference type="ARBA" id="ARBA00022475"/>
    </source>
</evidence>
<dbReference type="Pfam" id="PF00023">
    <property type="entry name" value="Ank"/>
    <property type="match status" value="1"/>
</dbReference>
<organism evidence="17 18">
    <name type="scientific">Priapulus caudatus</name>
    <name type="common">Priapulid worm</name>
    <dbReference type="NCBI Taxonomy" id="37621"/>
    <lineage>
        <taxon>Eukaryota</taxon>
        <taxon>Metazoa</taxon>
        <taxon>Ecdysozoa</taxon>
        <taxon>Scalidophora</taxon>
        <taxon>Priapulida</taxon>
        <taxon>Priapulimorpha</taxon>
        <taxon>Priapulimorphida</taxon>
        <taxon>Priapulidae</taxon>
        <taxon>Priapulus</taxon>
    </lineage>
</organism>
<dbReference type="PANTHER" id="PTHR10582">
    <property type="entry name" value="TRANSIENT RECEPTOR POTENTIAL ION CHANNEL PROTEIN"/>
    <property type="match status" value="1"/>
</dbReference>
<feature type="repeat" description="ANK" evidence="13">
    <location>
        <begin position="186"/>
        <end position="218"/>
    </location>
</feature>
<evidence type="ECO:0000256" key="8">
    <source>
        <dbReference type="ARBA" id="ARBA00022837"/>
    </source>
</evidence>
<dbReference type="Gene3D" id="1.25.40.20">
    <property type="entry name" value="Ankyrin repeat-containing domain"/>
    <property type="match status" value="1"/>
</dbReference>
<feature type="transmembrane region" description="Helical" evidence="15">
    <location>
        <begin position="510"/>
        <end position="528"/>
    </location>
</feature>
<feature type="transmembrane region" description="Helical" evidence="15">
    <location>
        <begin position="549"/>
        <end position="571"/>
    </location>
</feature>
<keyword evidence="2" id="KW-0813">Transport</keyword>
<dbReference type="GeneID" id="106811885"/>
<feature type="transmembrane region" description="Helical" evidence="15">
    <location>
        <begin position="619"/>
        <end position="644"/>
    </location>
</feature>
<evidence type="ECO:0000256" key="10">
    <source>
        <dbReference type="ARBA" id="ARBA00023065"/>
    </source>
</evidence>
<dbReference type="RefSeq" id="XP_014671090.1">
    <property type="nucleotide sequence ID" value="XM_014815604.1"/>
</dbReference>
<dbReference type="InterPro" id="IPR036770">
    <property type="entry name" value="Ankyrin_rpt-contain_sf"/>
</dbReference>
<keyword evidence="12" id="KW-0407">Ion channel</keyword>
<dbReference type="SMART" id="SM00248">
    <property type="entry name" value="ANK"/>
    <property type="match status" value="4"/>
</dbReference>
<dbReference type="SUPFAM" id="SSF48403">
    <property type="entry name" value="Ankyrin repeat"/>
    <property type="match status" value="1"/>
</dbReference>
<name>A0ABM1EFW9_PRICU</name>
<evidence type="ECO:0000256" key="13">
    <source>
        <dbReference type="PROSITE-ProRule" id="PRU00023"/>
    </source>
</evidence>
<dbReference type="PROSITE" id="PS50297">
    <property type="entry name" value="ANK_REP_REGION"/>
    <property type="match status" value="1"/>
</dbReference>
<dbReference type="PANTHER" id="PTHR10582:SF2">
    <property type="entry name" value="INACTIVE"/>
    <property type="match status" value="1"/>
</dbReference>
<comment type="subcellular location">
    <subcellularLocation>
        <location evidence="1">Cell membrane</location>
        <topology evidence="1">Multi-pass membrane protein</topology>
    </subcellularLocation>
</comment>
<keyword evidence="6 15" id="KW-0812">Transmembrane</keyword>
<feature type="domain" description="Ion transport" evidence="16">
    <location>
        <begin position="455"/>
        <end position="653"/>
    </location>
</feature>
<dbReference type="InterPro" id="IPR005821">
    <property type="entry name" value="Ion_trans_dom"/>
</dbReference>
<evidence type="ECO:0000256" key="7">
    <source>
        <dbReference type="ARBA" id="ARBA00022737"/>
    </source>
</evidence>
<keyword evidence="4" id="KW-0109">Calcium transport</keyword>
<keyword evidence="13" id="KW-0040">ANK repeat</keyword>